<organism evidence="2 3">
    <name type="scientific">Denitromonas iodatirespirans</name>
    <dbReference type="NCBI Taxonomy" id="2795389"/>
    <lineage>
        <taxon>Bacteria</taxon>
        <taxon>Pseudomonadati</taxon>
        <taxon>Pseudomonadota</taxon>
        <taxon>Betaproteobacteria</taxon>
        <taxon>Rhodocyclales</taxon>
        <taxon>Zoogloeaceae</taxon>
        <taxon>Denitromonas</taxon>
    </lineage>
</organism>
<evidence type="ECO:0008006" key="4">
    <source>
        <dbReference type="Google" id="ProtNLM"/>
    </source>
</evidence>
<dbReference type="PANTHER" id="PTHR32305:SF15">
    <property type="entry name" value="PROTEIN RHSA-RELATED"/>
    <property type="match status" value="1"/>
</dbReference>
<evidence type="ECO:0000256" key="1">
    <source>
        <dbReference type="SAM" id="MobiDB-lite"/>
    </source>
</evidence>
<dbReference type="AlphaFoldDB" id="A0A944D5J3"/>
<dbReference type="NCBIfam" id="TIGR01643">
    <property type="entry name" value="YD_repeat_2x"/>
    <property type="match status" value="2"/>
</dbReference>
<comment type="caution">
    <text evidence="2">The sequence shown here is derived from an EMBL/GenBank/DDBJ whole genome shotgun (WGS) entry which is preliminary data.</text>
</comment>
<name>A0A944D5J3_DENI1</name>
<keyword evidence="3" id="KW-1185">Reference proteome</keyword>
<dbReference type="InterPro" id="IPR006530">
    <property type="entry name" value="YD"/>
</dbReference>
<gene>
    <name evidence="2" type="ORF">I8J34_03645</name>
</gene>
<reference evidence="3" key="1">
    <citation type="journal article" date="2022" name="ISME J.">
        <title>Genetic and phylogenetic analysis of dissimilatory iodate-reducing bacteria identifies potential niches across the world's oceans.</title>
        <authorList>
            <person name="Reyes-Umana V."/>
            <person name="Henning Z."/>
            <person name="Lee K."/>
            <person name="Barnum T.P."/>
            <person name="Coates J.D."/>
        </authorList>
    </citation>
    <scope>NUCLEOTIDE SEQUENCE [LARGE SCALE GENOMIC DNA]</scope>
    <source>
        <strain evidence="3">IR12</strain>
    </source>
</reference>
<dbReference type="InterPro" id="IPR050708">
    <property type="entry name" value="T6SS_VgrG/RHS"/>
</dbReference>
<dbReference type="Gene3D" id="2.180.10.10">
    <property type="entry name" value="RHS repeat-associated core"/>
    <property type="match status" value="1"/>
</dbReference>
<feature type="region of interest" description="Disordered" evidence="1">
    <location>
        <begin position="127"/>
        <end position="162"/>
    </location>
</feature>
<protein>
    <recommendedName>
        <fullName evidence="4">RHS repeat protein</fullName>
    </recommendedName>
</protein>
<proteinExistence type="predicted"/>
<feature type="region of interest" description="Disordered" evidence="1">
    <location>
        <begin position="179"/>
        <end position="204"/>
    </location>
</feature>
<dbReference type="InterPro" id="IPR031325">
    <property type="entry name" value="RHS_repeat"/>
</dbReference>
<evidence type="ECO:0000313" key="3">
    <source>
        <dbReference type="Proteomes" id="UP000694660"/>
    </source>
</evidence>
<dbReference type="EMBL" id="JAEKFT010000003">
    <property type="protein sequence ID" value="MBT0960260.1"/>
    <property type="molecule type" value="Genomic_DNA"/>
</dbReference>
<feature type="compositionally biased region" description="Polar residues" evidence="1">
    <location>
        <begin position="129"/>
        <end position="160"/>
    </location>
</feature>
<sequence length="204" mass="22048">MPGAQSGSYRRDALGRITQVDTKDGAGLGIIRYDYTYDAAHRIQTVTDSRAGKTLTYTWSPGGRLSKVEDSDGHSTSYAYDAVGRLATLTAPNGQNIGFTFDAGGRLIEQKLDAGLRTTQSWYEDGSLENRSNLHGTTTKSSHSYTLDAQGRRATQSENVAGSIKVSRPTVQIAISVARRESRASDFTSASSFEHHPVIASSPR</sequence>
<dbReference type="Proteomes" id="UP000694660">
    <property type="component" value="Unassembled WGS sequence"/>
</dbReference>
<dbReference type="RefSeq" id="WP_214360012.1">
    <property type="nucleotide sequence ID" value="NZ_JAEKFT010000003.1"/>
</dbReference>
<dbReference type="PANTHER" id="PTHR32305">
    <property type="match status" value="1"/>
</dbReference>
<dbReference type="Pfam" id="PF05593">
    <property type="entry name" value="RHS_repeat"/>
    <property type="match status" value="1"/>
</dbReference>
<evidence type="ECO:0000313" key="2">
    <source>
        <dbReference type="EMBL" id="MBT0960260.1"/>
    </source>
</evidence>
<accession>A0A944D5J3</accession>